<dbReference type="OrthoDB" id="6617264at2759"/>
<name>A0A1J1J419_9DIPT</name>
<proteinExistence type="predicted"/>
<reference evidence="1 2" key="1">
    <citation type="submission" date="2015-04" db="EMBL/GenBank/DDBJ databases">
        <authorList>
            <person name="Syromyatnikov M.Y."/>
            <person name="Popov V.N."/>
        </authorList>
    </citation>
    <scope>NUCLEOTIDE SEQUENCE [LARGE SCALE GENOMIC DNA]</scope>
</reference>
<protein>
    <submittedName>
        <fullName evidence="1">CLUMA_CG018675, isoform A</fullName>
    </submittedName>
</protein>
<keyword evidence="2" id="KW-1185">Reference proteome</keyword>
<dbReference type="Proteomes" id="UP000183832">
    <property type="component" value="Unassembled WGS sequence"/>
</dbReference>
<organism evidence="1 2">
    <name type="scientific">Clunio marinus</name>
    <dbReference type="NCBI Taxonomy" id="568069"/>
    <lineage>
        <taxon>Eukaryota</taxon>
        <taxon>Metazoa</taxon>
        <taxon>Ecdysozoa</taxon>
        <taxon>Arthropoda</taxon>
        <taxon>Hexapoda</taxon>
        <taxon>Insecta</taxon>
        <taxon>Pterygota</taxon>
        <taxon>Neoptera</taxon>
        <taxon>Endopterygota</taxon>
        <taxon>Diptera</taxon>
        <taxon>Nematocera</taxon>
        <taxon>Chironomoidea</taxon>
        <taxon>Chironomidae</taxon>
        <taxon>Clunio</taxon>
    </lineage>
</organism>
<gene>
    <name evidence="1" type="ORF">CLUMA_CG018675</name>
</gene>
<dbReference type="AlphaFoldDB" id="A0A1J1J419"/>
<evidence type="ECO:0000313" key="2">
    <source>
        <dbReference type="Proteomes" id="UP000183832"/>
    </source>
</evidence>
<dbReference type="EMBL" id="CVRI01000064">
    <property type="protein sequence ID" value="CRL05609.1"/>
    <property type="molecule type" value="Genomic_DNA"/>
</dbReference>
<evidence type="ECO:0000313" key="1">
    <source>
        <dbReference type="EMBL" id="CRL05609.1"/>
    </source>
</evidence>
<sequence>MKASNMAARIYSPKSLCVITIILIYCLRSSFCSQKATTFCTSGDCWNRDNDNEKTLSRKKRSLTFPEGSSLQLGCLLPFHSCVK</sequence>
<accession>A0A1J1J419</accession>